<evidence type="ECO:0000259" key="2">
    <source>
        <dbReference type="Pfam" id="PF09335"/>
    </source>
</evidence>
<feature type="transmembrane region" description="Helical" evidence="1">
    <location>
        <begin position="122"/>
        <end position="143"/>
    </location>
</feature>
<dbReference type="PANTHER" id="PTHR42709:SF11">
    <property type="entry name" value="DEDA FAMILY PROTEIN"/>
    <property type="match status" value="1"/>
</dbReference>
<gene>
    <name evidence="3" type="ORF">TH25_07265</name>
</gene>
<evidence type="ECO:0000313" key="4">
    <source>
        <dbReference type="Proteomes" id="UP000252517"/>
    </source>
</evidence>
<organism evidence="3 4">
    <name type="scientific">Thalassospira profundimaris</name>
    <dbReference type="NCBI Taxonomy" id="502049"/>
    <lineage>
        <taxon>Bacteria</taxon>
        <taxon>Pseudomonadati</taxon>
        <taxon>Pseudomonadota</taxon>
        <taxon>Alphaproteobacteria</taxon>
        <taxon>Rhodospirillales</taxon>
        <taxon>Thalassospiraceae</taxon>
        <taxon>Thalassospira</taxon>
    </lineage>
</organism>
<dbReference type="EMBL" id="JPWH01000004">
    <property type="protein sequence ID" value="RCK52303.1"/>
    <property type="molecule type" value="Genomic_DNA"/>
</dbReference>
<reference evidence="3 4" key="1">
    <citation type="submission" date="2014-07" db="EMBL/GenBank/DDBJ databases">
        <title>Draft genome sequence of Thalassospira profundimaris S25-3-2.</title>
        <authorList>
            <person name="Lai Q."/>
            <person name="Shao Z."/>
        </authorList>
    </citation>
    <scope>NUCLEOTIDE SEQUENCE [LARGE SCALE GENOMIC DNA]</scope>
    <source>
        <strain evidence="3 4">S25-3-2</strain>
    </source>
</reference>
<dbReference type="GO" id="GO:0005886">
    <property type="term" value="C:plasma membrane"/>
    <property type="evidence" value="ECO:0007669"/>
    <property type="project" value="TreeGrafter"/>
</dbReference>
<keyword evidence="1" id="KW-0472">Membrane</keyword>
<dbReference type="Pfam" id="PF09335">
    <property type="entry name" value="VTT_dom"/>
    <property type="match status" value="1"/>
</dbReference>
<dbReference type="InterPro" id="IPR032816">
    <property type="entry name" value="VTT_dom"/>
</dbReference>
<dbReference type="OrthoDB" id="9810270at2"/>
<dbReference type="InterPro" id="IPR051311">
    <property type="entry name" value="DedA_domain"/>
</dbReference>
<keyword evidence="1" id="KW-0812">Transmembrane</keyword>
<sequence>MQGDDMNETSRGGPRWWRRVRHLLEGLAKGKRGLAGVATASFLETTIIPIPVEIIVAPLMAVSQKRGLKIATATLIGSVLGAVMLYFLSLWVFDDVVNPFLDWTQGHEEFDQLKQRFHEGGFWLVFIISVTPAPMQLAALAAGATDYSFWMFFTAIFLSRAIRYYGLFAIVHLLGVGYVRYFAGKKQKKWQNSA</sequence>
<dbReference type="PANTHER" id="PTHR42709">
    <property type="entry name" value="ALKALINE PHOSPHATASE LIKE PROTEIN"/>
    <property type="match status" value="1"/>
</dbReference>
<comment type="caution">
    <text evidence="3">The sequence shown here is derived from an EMBL/GenBank/DDBJ whole genome shotgun (WGS) entry which is preliminary data.</text>
</comment>
<proteinExistence type="predicted"/>
<accession>A0A367XF51</accession>
<feature type="domain" description="VTT" evidence="2">
    <location>
        <begin position="51"/>
        <end position="169"/>
    </location>
</feature>
<protein>
    <submittedName>
        <fullName evidence="3">Membrane protein</fullName>
    </submittedName>
</protein>
<dbReference type="AlphaFoldDB" id="A0A367XF51"/>
<keyword evidence="1" id="KW-1133">Transmembrane helix</keyword>
<feature type="transmembrane region" description="Helical" evidence="1">
    <location>
        <begin position="70"/>
        <end position="93"/>
    </location>
</feature>
<feature type="transmembrane region" description="Helical" evidence="1">
    <location>
        <begin position="164"/>
        <end position="183"/>
    </location>
</feature>
<evidence type="ECO:0000256" key="1">
    <source>
        <dbReference type="SAM" id="Phobius"/>
    </source>
</evidence>
<evidence type="ECO:0000313" key="3">
    <source>
        <dbReference type="EMBL" id="RCK52303.1"/>
    </source>
</evidence>
<name>A0A367XF51_9PROT</name>
<dbReference type="Proteomes" id="UP000252517">
    <property type="component" value="Unassembled WGS sequence"/>
</dbReference>